<evidence type="ECO:0000256" key="2">
    <source>
        <dbReference type="ARBA" id="ARBA00005748"/>
    </source>
</evidence>
<feature type="transmembrane region" description="Helical" evidence="9">
    <location>
        <begin position="39"/>
        <end position="61"/>
    </location>
</feature>
<keyword evidence="7" id="KW-0539">Nucleus</keyword>
<evidence type="ECO:0000256" key="6">
    <source>
        <dbReference type="ARBA" id="ARBA00023136"/>
    </source>
</evidence>
<protein>
    <submittedName>
        <fullName evidence="10">Uncharacterized protein</fullName>
    </submittedName>
</protein>
<comment type="caution">
    <text evidence="10">The sequence shown here is derived from an EMBL/GenBank/DDBJ whole genome shotgun (WGS) entry which is preliminary data.</text>
</comment>
<keyword evidence="11" id="KW-1185">Reference proteome</keyword>
<evidence type="ECO:0000256" key="4">
    <source>
        <dbReference type="ARBA" id="ARBA00022729"/>
    </source>
</evidence>
<dbReference type="AlphaFoldDB" id="A0AAV0R920"/>
<comment type="subcellular location">
    <subcellularLocation>
        <location evidence="1">Nucleus inner membrane</location>
        <topology evidence="1">Multi-pass membrane protein</topology>
        <orientation evidence="1">Nucleoplasmic side</orientation>
    </subcellularLocation>
</comment>
<dbReference type="GO" id="GO:0005637">
    <property type="term" value="C:nuclear inner membrane"/>
    <property type="evidence" value="ECO:0007669"/>
    <property type="project" value="UniProtKB-SubCell"/>
</dbReference>
<dbReference type="PANTHER" id="PTHR31587">
    <property type="entry name" value="TRANSMEMBRANE PROTEIN (DUF2215)"/>
    <property type="match status" value="1"/>
</dbReference>
<dbReference type="InterPro" id="IPR019358">
    <property type="entry name" value="NEMP_fam"/>
</dbReference>
<keyword evidence="4" id="KW-0732">Signal</keyword>
<evidence type="ECO:0000313" key="10">
    <source>
        <dbReference type="EMBL" id="CAI0552828.1"/>
    </source>
</evidence>
<dbReference type="EMBL" id="CAMGYJ010000010">
    <property type="protein sequence ID" value="CAI0552828.1"/>
    <property type="molecule type" value="Genomic_DNA"/>
</dbReference>
<evidence type="ECO:0000256" key="1">
    <source>
        <dbReference type="ARBA" id="ARBA00004575"/>
    </source>
</evidence>
<feature type="non-terminal residue" evidence="10">
    <location>
        <position position="1"/>
    </location>
</feature>
<evidence type="ECO:0000256" key="7">
    <source>
        <dbReference type="ARBA" id="ARBA00023242"/>
    </source>
</evidence>
<name>A0AAV0R920_9ROSI</name>
<keyword evidence="6 9" id="KW-0472">Membrane</keyword>
<feature type="transmembrane region" description="Helical" evidence="9">
    <location>
        <begin position="241"/>
        <end position="263"/>
    </location>
</feature>
<evidence type="ECO:0000256" key="8">
    <source>
        <dbReference type="SAM" id="MobiDB-lite"/>
    </source>
</evidence>
<feature type="transmembrane region" description="Helical" evidence="9">
    <location>
        <begin position="269"/>
        <end position="291"/>
    </location>
</feature>
<proteinExistence type="inferred from homology"/>
<comment type="similarity">
    <text evidence="2">Belongs to the NEMP family.</text>
</comment>
<dbReference type="Pfam" id="PF10225">
    <property type="entry name" value="NEMP"/>
    <property type="match status" value="1"/>
</dbReference>
<evidence type="ECO:0000256" key="3">
    <source>
        <dbReference type="ARBA" id="ARBA00022692"/>
    </source>
</evidence>
<organism evidence="10 11">
    <name type="scientific">Linum tenue</name>
    <dbReference type="NCBI Taxonomy" id="586396"/>
    <lineage>
        <taxon>Eukaryota</taxon>
        <taxon>Viridiplantae</taxon>
        <taxon>Streptophyta</taxon>
        <taxon>Embryophyta</taxon>
        <taxon>Tracheophyta</taxon>
        <taxon>Spermatophyta</taxon>
        <taxon>Magnoliopsida</taxon>
        <taxon>eudicotyledons</taxon>
        <taxon>Gunneridae</taxon>
        <taxon>Pentapetalae</taxon>
        <taxon>rosids</taxon>
        <taxon>fabids</taxon>
        <taxon>Malpighiales</taxon>
        <taxon>Linaceae</taxon>
        <taxon>Linum</taxon>
    </lineage>
</organism>
<keyword evidence="5 9" id="KW-1133">Transmembrane helix</keyword>
<feature type="transmembrane region" description="Helical" evidence="9">
    <location>
        <begin position="413"/>
        <end position="432"/>
    </location>
</feature>
<feature type="transmembrane region" description="Helical" evidence="9">
    <location>
        <begin position="82"/>
        <end position="101"/>
    </location>
</feature>
<gene>
    <name evidence="10" type="ORF">LITE_LOCUS46600</name>
</gene>
<reference evidence="10" key="1">
    <citation type="submission" date="2022-08" db="EMBL/GenBank/DDBJ databases">
        <authorList>
            <person name="Gutierrez-Valencia J."/>
        </authorList>
    </citation>
    <scope>NUCLEOTIDE SEQUENCE</scope>
</reference>
<evidence type="ECO:0000256" key="5">
    <source>
        <dbReference type="ARBA" id="ARBA00022989"/>
    </source>
</evidence>
<evidence type="ECO:0000313" key="11">
    <source>
        <dbReference type="Proteomes" id="UP001154282"/>
    </source>
</evidence>
<sequence length="592" mass="65995">FYGKKKFKKKFKNRGRPTEKLNRQFGISTQGELPPLPGVLGTALSASLYLFCGFLSTLLTLRERRGRDTIWAKMAASLPLPLCALLLLLSSIFVLSHAAAYEMATLEGVDLGNPRRIHFSSQYGHSPGRDPKEALFCERVKISGQSRLKLASYSSALRVTLVPFPVISERLHRRIHVCFHRNASLGRCDCEKEEWKTFQNAQWSSVMSPYQERYIDVKTTGGISGGGITVQLKEESQRWRLLCLAVGFILLLLAPIVSSWVPFYYSTSMAIGIFLVIIILLFQVCCNLNYLGMKLLPTGRKSVLYLSIYGSVVSLLNFWLQLGVGTFILHHISELINSILLNFGLDEEMHNPVYIFVLVGIVLAGAGLGYWMVRKFVVAKDGSVDRGVAEFVKWAIRAIATTFIFQSTPDPPLALLAVVLTYTICSLIIKWMRQPRYKSGRAVGKQSRAEFYSRSATATAKMSPGGRMPGAWMNSPVKGLVTSSSAAPAQHGSTVMDQDYYSTFHKTAKRKKFTKEEWDEFTRESTKEAMREWASSPEVASWLINNADRIQLLPSDCSSDEEASGKDSETDSTEENASSIQGGKGLSCLFSW</sequence>
<evidence type="ECO:0000256" key="9">
    <source>
        <dbReference type="SAM" id="Phobius"/>
    </source>
</evidence>
<feature type="transmembrane region" description="Helical" evidence="9">
    <location>
        <begin position="352"/>
        <end position="371"/>
    </location>
</feature>
<feature type="transmembrane region" description="Helical" evidence="9">
    <location>
        <begin position="303"/>
        <end position="332"/>
    </location>
</feature>
<keyword evidence="3 9" id="KW-0812">Transmembrane</keyword>
<feature type="region of interest" description="Disordered" evidence="8">
    <location>
        <begin position="555"/>
        <end position="592"/>
    </location>
</feature>
<dbReference type="PANTHER" id="PTHR31587:SF3">
    <property type="entry name" value="EXPRESSED PROTEIN"/>
    <property type="match status" value="1"/>
</dbReference>
<dbReference type="Proteomes" id="UP001154282">
    <property type="component" value="Unassembled WGS sequence"/>
</dbReference>
<accession>A0AAV0R920</accession>